<dbReference type="Proteomes" id="UP001448207">
    <property type="component" value="Unassembled WGS sequence"/>
</dbReference>
<evidence type="ECO:0000256" key="4">
    <source>
        <dbReference type="ARBA" id="ARBA00023288"/>
    </source>
</evidence>
<dbReference type="PANTHER" id="PTHR12895">
    <property type="entry name" value="DYMECLIN"/>
    <property type="match status" value="1"/>
</dbReference>
<name>A0ABR3AWF4_PHYBL</name>
<comment type="caution">
    <text evidence="5">The sequence shown here is derived from an EMBL/GenBank/DDBJ whole genome shotgun (WGS) entry which is preliminary data.</text>
</comment>
<evidence type="ECO:0000313" key="5">
    <source>
        <dbReference type="EMBL" id="KAL0084252.1"/>
    </source>
</evidence>
<dbReference type="PANTHER" id="PTHR12895:SF9">
    <property type="entry name" value="DYMECLIN"/>
    <property type="match status" value="1"/>
</dbReference>
<dbReference type="InterPro" id="IPR019142">
    <property type="entry name" value="Dymeclin"/>
</dbReference>
<sequence>MLLVLFSTQLHRARLSEANYFLDLLSEKFSNRSSTIVAKLLENFVEQRSPPAQTSSVVYSAYNYFFSRSGSGSDADAFPVADRSLLLLLLLGNQAKHYIPVSKEGPPIWSSAYRNALSSLRDQNARYSDLENGNIKVHLISFKDLFEIFCRSLGVEERMLLFYLILVENESFRVYVLSRTDPETIYIPILKMIYEAIEGKTNYSQVYVLLIFLLIFSQDDVNNETIQKISVGNLAWFTERPLLKSISLGGLVSLVLIRTLQLNLSHQKDIYFHTNCLAILANMSTSMLDMHAYVAQRIISLFELISKRHQKVVNKSQASGEALPYNDITVYEDLLSLVLEIINSVLTHRLKHNTQLVYALLLKREIFVPFRLHARLSEPINNIEHVINYFHARVEEANLKAPSSVEVLDLIAQSARTWSPNRLTVLPDLKFQYEEEQDAHEFFVPYVWALIHRRTFIYWSEEKAHILDEYRQLNDPSDDPDLSTERAER</sequence>
<dbReference type="Pfam" id="PF09742">
    <property type="entry name" value="Dymeclin"/>
    <property type="match status" value="1"/>
</dbReference>
<organism evidence="5 6">
    <name type="scientific">Phycomyces blakesleeanus</name>
    <dbReference type="NCBI Taxonomy" id="4837"/>
    <lineage>
        <taxon>Eukaryota</taxon>
        <taxon>Fungi</taxon>
        <taxon>Fungi incertae sedis</taxon>
        <taxon>Mucoromycota</taxon>
        <taxon>Mucoromycotina</taxon>
        <taxon>Mucoromycetes</taxon>
        <taxon>Mucorales</taxon>
        <taxon>Phycomycetaceae</taxon>
        <taxon>Phycomyces</taxon>
    </lineage>
</organism>
<protein>
    <recommendedName>
        <fullName evidence="2">Dymeclin</fullName>
    </recommendedName>
</protein>
<accession>A0ABR3AWF4</accession>
<dbReference type="EMBL" id="JBCLYO010000012">
    <property type="protein sequence ID" value="KAL0084252.1"/>
    <property type="molecule type" value="Genomic_DNA"/>
</dbReference>
<evidence type="ECO:0000313" key="6">
    <source>
        <dbReference type="Proteomes" id="UP001448207"/>
    </source>
</evidence>
<evidence type="ECO:0000256" key="1">
    <source>
        <dbReference type="ARBA" id="ARBA00010603"/>
    </source>
</evidence>
<proteinExistence type="inferred from homology"/>
<evidence type="ECO:0000256" key="3">
    <source>
        <dbReference type="ARBA" id="ARBA00022707"/>
    </source>
</evidence>
<reference evidence="5 6" key="1">
    <citation type="submission" date="2024-04" db="EMBL/GenBank/DDBJ databases">
        <title>Symmetric and asymmetric DNA N6-adenine methylation regulates different biological responses in Mucorales.</title>
        <authorList>
            <consortium name="Lawrence Berkeley National Laboratory"/>
            <person name="Lax C."/>
            <person name="Mondo S.J."/>
            <person name="Osorio-Concepcion M."/>
            <person name="Muszewska A."/>
            <person name="Corrochano-Luque M."/>
            <person name="Gutierrez G."/>
            <person name="Riley R."/>
            <person name="Lipzen A."/>
            <person name="Guo J."/>
            <person name="Hundley H."/>
            <person name="Amirebrahimi M."/>
            <person name="Ng V."/>
            <person name="Lorenzo-Gutierrez D."/>
            <person name="Binder U."/>
            <person name="Yang J."/>
            <person name="Song Y."/>
            <person name="Canovas D."/>
            <person name="Navarro E."/>
            <person name="Freitag M."/>
            <person name="Gabaldon T."/>
            <person name="Grigoriev I.V."/>
            <person name="Corrochano L.M."/>
            <person name="Nicolas F.E."/>
            <person name="Garre V."/>
        </authorList>
    </citation>
    <scope>NUCLEOTIDE SEQUENCE [LARGE SCALE GENOMIC DNA]</scope>
    <source>
        <strain evidence="5 6">L51</strain>
    </source>
</reference>
<keyword evidence="6" id="KW-1185">Reference proteome</keyword>
<comment type="similarity">
    <text evidence="1">Belongs to the dymeclin family.</text>
</comment>
<keyword evidence="3" id="KW-0519">Myristate</keyword>
<evidence type="ECO:0000256" key="2">
    <source>
        <dbReference type="ARBA" id="ARBA00015736"/>
    </source>
</evidence>
<keyword evidence="4" id="KW-0449">Lipoprotein</keyword>
<gene>
    <name evidence="5" type="ORF">J3Q64DRAFT_1126235</name>
</gene>